<sequence>MAAFTLQISAARNRIISQPRDTSGHRDTGTSLIVAAFASQYLSQREIVVSHLTGYWG</sequence>
<name>A0ABW3ZFU8_9RHOB</name>
<dbReference type="RefSeq" id="WP_386801787.1">
    <property type="nucleotide sequence ID" value="NZ_JBHTMU010000005.1"/>
</dbReference>
<proteinExistence type="predicted"/>
<dbReference type="Proteomes" id="UP001597135">
    <property type="component" value="Unassembled WGS sequence"/>
</dbReference>
<dbReference type="EMBL" id="JBHTMU010000005">
    <property type="protein sequence ID" value="MFD1341722.1"/>
    <property type="molecule type" value="Genomic_DNA"/>
</dbReference>
<keyword evidence="2" id="KW-1185">Reference proteome</keyword>
<gene>
    <name evidence="1" type="ORF">ACFQ4E_04745</name>
</gene>
<evidence type="ECO:0000313" key="1">
    <source>
        <dbReference type="EMBL" id="MFD1341722.1"/>
    </source>
</evidence>
<accession>A0ABW3ZFU8</accession>
<organism evidence="1 2">
    <name type="scientific">Litorisediminicola beolgyonensis</name>
    <dbReference type="NCBI Taxonomy" id="1173614"/>
    <lineage>
        <taxon>Bacteria</taxon>
        <taxon>Pseudomonadati</taxon>
        <taxon>Pseudomonadota</taxon>
        <taxon>Alphaproteobacteria</taxon>
        <taxon>Rhodobacterales</taxon>
        <taxon>Paracoccaceae</taxon>
        <taxon>Litorisediminicola</taxon>
    </lineage>
</organism>
<comment type="caution">
    <text evidence="1">The sequence shown here is derived from an EMBL/GenBank/DDBJ whole genome shotgun (WGS) entry which is preliminary data.</text>
</comment>
<protein>
    <submittedName>
        <fullName evidence="1">Uncharacterized protein</fullName>
    </submittedName>
</protein>
<evidence type="ECO:0000313" key="2">
    <source>
        <dbReference type="Proteomes" id="UP001597135"/>
    </source>
</evidence>
<reference evidence="2" key="1">
    <citation type="journal article" date="2019" name="Int. J. Syst. Evol. Microbiol.">
        <title>The Global Catalogue of Microorganisms (GCM) 10K type strain sequencing project: providing services to taxonomists for standard genome sequencing and annotation.</title>
        <authorList>
            <consortium name="The Broad Institute Genomics Platform"/>
            <consortium name="The Broad Institute Genome Sequencing Center for Infectious Disease"/>
            <person name="Wu L."/>
            <person name="Ma J."/>
        </authorList>
    </citation>
    <scope>NUCLEOTIDE SEQUENCE [LARGE SCALE GENOMIC DNA]</scope>
    <source>
        <strain evidence="2">CCUG 62953</strain>
    </source>
</reference>